<dbReference type="NCBIfam" id="NF008557">
    <property type="entry name" value="PRK11493.1"/>
    <property type="match status" value="1"/>
</dbReference>
<comment type="caution">
    <text evidence="5">The sequence shown here is derived from an EMBL/GenBank/DDBJ whole genome shotgun (WGS) entry which is preliminary data.</text>
</comment>
<dbReference type="PROSITE" id="PS00380">
    <property type="entry name" value="RHODANESE_1"/>
    <property type="match status" value="1"/>
</dbReference>
<dbReference type="SMART" id="SM00450">
    <property type="entry name" value="RHOD"/>
    <property type="match status" value="2"/>
</dbReference>
<organism evidence="5 6">
    <name type="scientific">Sinisalibacter aestuarii</name>
    <dbReference type="NCBI Taxonomy" id="2949426"/>
    <lineage>
        <taxon>Bacteria</taxon>
        <taxon>Pseudomonadati</taxon>
        <taxon>Pseudomonadota</taxon>
        <taxon>Alphaproteobacteria</taxon>
        <taxon>Rhodobacterales</taxon>
        <taxon>Roseobacteraceae</taxon>
        <taxon>Sinisalibacter</taxon>
    </lineage>
</organism>
<proteinExistence type="predicted"/>
<dbReference type="SUPFAM" id="SSF52821">
    <property type="entry name" value="Rhodanese/Cell cycle control phosphatase"/>
    <property type="match status" value="2"/>
</dbReference>
<sequence length="280" mass="29485">MPAHHTPLRSTDWLAQNLATVKIVDASWYLPQDGRDPAQDFLAAHIPGAVRFDLDTICAPSDLPHMMPAPGQFAQAVSALGISDRDTIVVYDTAGLFSAARVRWMFRGFGASEVFVLDGGFPAWVAEGRPTQSGPAKPSPAGFSAVAPKEAVADKSHVLSAVQSGTRAIMDARSPARFYGEVAEPRPGVRSGHIPGSVNVPYSELIENGRMKQTAHLAEILSGLGVTVGDPAIVSCGSGVTAAIIALALELNGNRDVAVYDGSWAEWGADHALPIEPDRG</sequence>
<feature type="domain" description="Rhodanese" evidence="4">
    <location>
        <begin position="163"/>
        <end position="276"/>
    </location>
</feature>
<keyword evidence="1 3" id="KW-0808">Transferase</keyword>
<dbReference type="EMBL" id="BROH01000001">
    <property type="protein sequence ID" value="GKY87045.1"/>
    <property type="molecule type" value="Genomic_DNA"/>
</dbReference>
<evidence type="ECO:0000313" key="6">
    <source>
        <dbReference type="Proteomes" id="UP001144205"/>
    </source>
</evidence>
<evidence type="ECO:0000256" key="3">
    <source>
        <dbReference type="RuleBase" id="RU000507"/>
    </source>
</evidence>
<dbReference type="PANTHER" id="PTHR11364">
    <property type="entry name" value="THIOSULFATE SULFERTANSFERASE"/>
    <property type="match status" value="1"/>
</dbReference>
<name>A0ABQ5LPW7_9RHOB</name>
<dbReference type="InterPro" id="IPR036873">
    <property type="entry name" value="Rhodanese-like_dom_sf"/>
</dbReference>
<feature type="domain" description="Rhodanese" evidence="4">
    <location>
        <begin position="17"/>
        <end position="133"/>
    </location>
</feature>
<reference evidence="5" key="1">
    <citation type="journal article" date="2023" name="Int. J. Syst. Evol. Microbiol.">
        <title>Sinisalibacter aestuarii sp. nov., isolated from estuarine sediment of the Arakawa River.</title>
        <authorList>
            <person name="Arafat S.T."/>
            <person name="Hirano S."/>
            <person name="Sato A."/>
            <person name="Takeuchi K."/>
            <person name="Yasuda T."/>
            <person name="Terahara T."/>
            <person name="Hamada M."/>
            <person name="Kobayashi T."/>
        </authorList>
    </citation>
    <scope>NUCLEOTIDE SEQUENCE</scope>
    <source>
        <strain evidence="5">B-399</strain>
    </source>
</reference>
<gene>
    <name evidence="5" type="primary">sseA</name>
    <name evidence="5" type="ORF">STA1M1_09140</name>
</gene>
<dbReference type="RefSeq" id="WP_281840979.1">
    <property type="nucleotide sequence ID" value="NZ_BROH01000001.1"/>
</dbReference>
<dbReference type="PROSITE" id="PS00683">
    <property type="entry name" value="RHODANESE_2"/>
    <property type="match status" value="1"/>
</dbReference>
<protein>
    <recommendedName>
        <fullName evidence="3">Sulfurtransferase</fullName>
    </recommendedName>
</protein>
<dbReference type="Gene3D" id="3.40.250.10">
    <property type="entry name" value="Rhodanese-like domain"/>
    <property type="match status" value="2"/>
</dbReference>
<dbReference type="InterPro" id="IPR045078">
    <property type="entry name" value="TST/MPST-like"/>
</dbReference>
<evidence type="ECO:0000259" key="4">
    <source>
        <dbReference type="PROSITE" id="PS50206"/>
    </source>
</evidence>
<evidence type="ECO:0000256" key="1">
    <source>
        <dbReference type="ARBA" id="ARBA00022679"/>
    </source>
</evidence>
<dbReference type="PROSITE" id="PS50206">
    <property type="entry name" value="RHODANESE_3"/>
    <property type="match status" value="2"/>
</dbReference>
<evidence type="ECO:0000313" key="5">
    <source>
        <dbReference type="EMBL" id="GKY87045.1"/>
    </source>
</evidence>
<dbReference type="InterPro" id="IPR001763">
    <property type="entry name" value="Rhodanese-like_dom"/>
</dbReference>
<dbReference type="CDD" id="cd01448">
    <property type="entry name" value="TST_Repeat_1"/>
    <property type="match status" value="1"/>
</dbReference>
<evidence type="ECO:0000256" key="2">
    <source>
        <dbReference type="ARBA" id="ARBA00022737"/>
    </source>
</evidence>
<dbReference type="PANTHER" id="PTHR11364:SF27">
    <property type="entry name" value="SULFURTRANSFERASE"/>
    <property type="match status" value="1"/>
</dbReference>
<dbReference type="Pfam" id="PF00581">
    <property type="entry name" value="Rhodanese"/>
    <property type="match status" value="2"/>
</dbReference>
<dbReference type="Proteomes" id="UP001144205">
    <property type="component" value="Unassembled WGS sequence"/>
</dbReference>
<keyword evidence="2" id="KW-0677">Repeat</keyword>
<keyword evidence="6" id="KW-1185">Reference proteome</keyword>
<dbReference type="CDD" id="cd01449">
    <property type="entry name" value="TST_Repeat_2"/>
    <property type="match status" value="1"/>
</dbReference>
<dbReference type="InterPro" id="IPR001307">
    <property type="entry name" value="Thiosulphate_STrfase_CS"/>
</dbReference>
<accession>A0ABQ5LPW7</accession>